<name>A0A1Y2N3M1_PSEAH</name>
<keyword evidence="1" id="KW-0812">Transmembrane</keyword>
<dbReference type="Gene3D" id="1.20.1530.20">
    <property type="match status" value="1"/>
</dbReference>
<gene>
    <name evidence="2" type="ORF">BG845_01979</name>
</gene>
<feature type="transmembrane region" description="Helical" evidence="1">
    <location>
        <begin position="199"/>
        <end position="218"/>
    </location>
</feature>
<reference evidence="2 3" key="1">
    <citation type="submission" date="2016-09" db="EMBL/GenBank/DDBJ databases">
        <title>Pseudonocardia autotrophica DSM535, a candidate organism with high potential of specific P450 cytochromes.</title>
        <authorList>
            <person name="Grumaz C."/>
            <person name="Vainshtein Y."/>
            <person name="Kirstahler P."/>
            <person name="Sohn K."/>
        </authorList>
    </citation>
    <scope>NUCLEOTIDE SEQUENCE [LARGE SCALE GENOMIC DNA]</scope>
    <source>
        <strain evidence="2 3">DSM 535</strain>
    </source>
</reference>
<sequence>MRVRPDPYLVLLLATVGFAALLPARGAMVQVVDIAVTVAIALLFFLYGARLSAAQALGGLKHWQLHSTVLVFTFVLFPLIGLSVLLLPEWLLPAPLAIGVVFLCCLPSTVQSSIAFTGIARGNVPGAIVAASVSNVLGVFLTPLLAALLLATSGGFDPSSFGDIALRLLVPFLAGQAARPLIGSFVTRHKKQLTLLDRGAILLVVYAAFSEGMVAGIWEQITPLSLGVLFGICVLLLGIVLGATVAAGRLLGFDAADRITIAFCGSKKSLASGLPIAGVLFGGPAAALIVVPLMVFHQLQLIVCAMIANRLGRSRAHLDDDAPAGAPSRA</sequence>
<feature type="transmembrane region" description="Helical" evidence="1">
    <location>
        <begin position="69"/>
        <end position="88"/>
    </location>
</feature>
<dbReference type="PANTHER" id="PTHR18640">
    <property type="entry name" value="SOLUTE CARRIER FAMILY 10 MEMBER 7"/>
    <property type="match status" value="1"/>
</dbReference>
<dbReference type="AlphaFoldDB" id="A0A1Y2N3M1"/>
<keyword evidence="1" id="KW-0472">Membrane</keyword>
<accession>A0A1Y2N3M1</accession>
<dbReference type="InterPro" id="IPR016833">
    <property type="entry name" value="Put_Na-Bile_cotransptr"/>
</dbReference>
<feature type="transmembrane region" description="Helical" evidence="1">
    <location>
        <begin position="164"/>
        <end position="187"/>
    </location>
</feature>
<feature type="transmembrane region" description="Helical" evidence="1">
    <location>
        <begin position="94"/>
        <end position="116"/>
    </location>
</feature>
<dbReference type="GO" id="GO:0005886">
    <property type="term" value="C:plasma membrane"/>
    <property type="evidence" value="ECO:0007669"/>
    <property type="project" value="TreeGrafter"/>
</dbReference>
<feature type="transmembrane region" description="Helical" evidence="1">
    <location>
        <begin position="259"/>
        <end position="281"/>
    </location>
</feature>
<keyword evidence="1" id="KW-1133">Transmembrane helix</keyword>
<evidence type="ECO:0000313" key="3">
    <source>
        <dbReference type="Proteomes" id="UP000194360"/>
    </source>
</evidence>
<dbReference type="Proteomes" id="UP000194360">
    <property type="component" value="Unassembled WGS sequence"/>
</dbReference>
<protein>
    <submittedName>
        <fullName evidence="2">Sodium Bile acid symporter family protein</fullName>
    </submittedName>
</protein>
<dbReference type="Pfam" id="PF13593">
    <property type="entry name" value="SBF_like"/>
    <property type="match status" value="1"/>
</dbReference>
<proteinExistence type="predicted"/>
<comment type="caution">
    <text evidence="2">The sequence shown here is derived from an EMBL/GenBank/DDBJ whole genome shotgun (WGS) entry which is preliminary data.</text>
</comment>
<dbReference type="EMBL" id="MIGB01000008">
    <property type="protein sequence ID" value="OSY41488.1"/>
    <property type="molecule type" value="Genomic_DNA"/>
</dbReference>
<evidence type="ECO:0000256" key="1">
    <source>
        <dbReference type="SAM" id="Phobius"/>
    </source>
</evidence>
<dbReference type="RefSeq" id="WP_174824282.1">
    <property type="nucleotide sequence ID" value="NZ_AP018920.1"/>
</dbReference>
<feature type="transmembrane region" description="Helical" evidence="1">
    <location>
        <begin position="128"/>
        <end position="152"/>
    </location>
</feature>
<dbReference type="STRING" id="2074.BG845_01979"/>
<evidence type="ECO:0000313" key="2">
    <source>
        <dbReference type="EMBL" id="OSY41488.1"/>
    </source>
</evidence>
<dbReference type="PANTHER" id="PTHR18640:SF5">
    <property type="entry name" value="SODIUM_BILE ACID COTRANSPORTER 7"/>
    <property type="match status" value="1"/>
</dbReference>
<organism evidence="2 3">
    <name type="scientific">Pseudonocardia autotrophica</name>
    <name type="common">Amycolata autotrophica</name>
    <name type="synonym">Nocardia autotrophica</name>
    <dbReference type="NCBI Taxonomy" id="2074"/>
    <lineage>
        <taxon>Bacteria</taxon>
        <taxon>Bacillati</taxon>
        <taxon>Actinomycetota</taxon>
        <taxon>Actinomycetes</taxon>
        <taxon>Pseudonocardiales</taxon>
        <taxon>Pseudonocardiaceae</taxon>
        <taxon>Pseudonocardia</taxon>
    </lineage>
</organism>
<dbReference type="InterPro" id="IPR038770">
    <property type="entry name" value="Na+/solute_symporter_sf"/>
</dbReference>
<feature type="transmembrane region" description="Helical" evidence="1">
    <location>
        <begin position="224"/>
        <end position="247"/>
    </location>
</feature>
<keyword evidence="3" id="KW-1185">Reference proteome</keyword>
<feature type="transmembrane region" description="Helical" evidence="1">
    <location>
        <begin position="36"/>
        <end position="57"/>
    </location>
</feature>
<dbReference type="PIRSF" id="PIRSF026166">
    <property type="entry name" value="UCP026166"/>
    <property type="match status" value="1"/>
</dbReference>